<dbReference type="InterPro" id="IPR011545">
    <property type="entry name" value="DEAD/DEAH_box_helicase_dom"/>
</dbReference>
<keyword evidence="1 9" id="KW-0963">Cytoplasm</keyword>
<feature type="domain" description="Helicase ATP-binding" evidence="11">
    <location>
        <begin position="611"/>
        <end position="772"/>
    </location>
</feature>
<evidence type="ECO:0000259" key="11">
    <source>
        <dbReference type="PROSITE" id="PS51192"/>
    </source>
</evidence>
<dbReference type="InterPro" id="IPR027417">
    <property type="entry name" value="P-loop_NTPase"/>
</dbReference>
<evidence type="ECO:0000256" key="9">
    <source>
        <dbReference type="HAMAP-Rule" id="MF_00969"/>
    </source>
</evidence>
<dbReference type="CDD" id="cd17991">
    <property type="entry name" value="DEXHc_TRCF"/>
    <property type="match status" value="1"/>
</dbReference>
<accession>A0A512DQJ6</accession>
<keyword evidence="5" id="KW-0347">Helicase</keyword>
<gene>
    <name evidence="13" type="primary">mfd_2</name>
    <name evidence="9" type="synonym">mfd</name>
    <name evidence="13" type="ORF">SAE02_28990</name>
</gene>
<evidence type="ECO:0000313" key="13">
    <source>
        <dbReference type="EMBL" id="GEO38751.1"/>
    </source>
</evidence>
<dbReference type="Pfam" id="PF00270">
    <property type="entry name" value="DEAD"/>
    <property type="match status" value="1"/>
</dbReference>
<dbReference type="Gene3D" id="3.40.50.11180">
    <property type="match status" value="2"/>
</dbReference>
<keyword evidence="3 9" id="KW-0227">DNA damage</keyword>
<dbReference type="GO" id="GO:0005524">
    <property type="term" value="F:ATP binding"/>
    <property type="evidence" value="ECO:0007669"/>
    <property type="project" value="UniProtKB-UniRule"/>
</dbReference>
<dbReference type="RefSeq" id="WP_044429330.1">
    <property type="nucleotide sequence ID" value="NZ_BJYZ01000013.1"/>
</dbReference>
<organism evidence="13 14">
    <name type="scientific">Skermanella aerolata</name>
    <dbReference type="NCBI Taxonomy" id="393310"/>
    <lineage>
        <taxon>Bacteria</taxon>
        <taxon>Pseudomonadati</taxon>
        <taxon>Pseudomonadota</taxon>
        <taxon>Alphaproteobacteria</taxon>
        <taxon>Rhodospirillales</taxon>
        <taxon>Azospirillaceae</taxon>
        <taxon>Skermanella</taxon>
    </lineage>
</organism>
<evidence type="ECO:0000256" key="5">
    <source>
        <dbReference type="ARBA" id="ARBA00022806"/>
    </source>
</evidence>
<evidence type="ECO:0000256" key="8">
    <source>
        <dbReference type="ARBA" id="ARBA00023204"/>
    </source>
</evidence>
<dbReference type="PROSITE" id="PS51194">
    <property type="entry name" value="HELICASE_CTER"/>
    <property type="match status" value="1"/>
</dbReference>
<dbReference type="InterPro" id="IPR001650">
    <property type="entry name" value="Helicase_C-like"/>
</dbReference>
<feature type="domain" description="Helicase C-terminal" evidence="12">
    <location>
        <begin position="793"/>
        <end position="947"/>
    </location>
</feature>
<evidence type="ECO:0000256" key="4">
    <source>
        <dbReference type="ARBA" id="ARBA00022801"/>
    </source>
</evidence>
<dbReference type="GO" id="GO:0006355">
    <property type="term" value="P:regulation of DNA-templated transcription"/>
    <property type="evidence" value="ECO:0007669"/>
    <property type="project" value="UniProtKB-UniRule"/>
</dbReference>
<dbReference type="HAMAP" id="MF_00969">
    <property type="entry name" value="TRCF"/>
    <property type="match status" value="1"/>
</dbReference>
<dbReference type="GO" id="GO:0005737">
    <property type="term" value="C:cytoplasm"/>
    <property type="evidence" value="ECO:0007669"/>
    <property type="project" value="UniProtKB-SubCell"/>
</dbReference>
<dbReference type="GO" id="GO:0003684">
    <property type="term" value="F:damaged DNA binding"/>
    <property type="evidence" value="ECO:0007669"/>
    <property type="project" value="InterPro"/>
</dbReference>
<keyword evidence="8 9" id="KW-0234">DNA repair</keyword>
<dbReference type="SUPFAM" id="SSF52540">
    <property type="entry name" value="P-loop containing nucleoside triphosphate hydrolases"/>
    <property type="match status" value="4"/>
</dbReference>
<feature type="region of interest" description="Disordered" evidence="10">
    <location>
        <begin position="341"/>
        <end position="368"/>
    </location>
</feature>
<dbReference type="InterPro" id="IPR037235">
    <property type="entry name" value="TRCF-like_C_D7"/>
</dbReference>
<dbReference type="GO" id="GO:0000716">
    <property type="term" value="P:transcription-coupled nucleotide-excision repair, DNA damage recognition"/>
    <property type="evidence" value="ECO:0007669"/>
    <property type="project" value="UniProtKB-UniRule"/>
</dbReference>
<sequence>MDRNLDRLVPGRRIVAGAPEGYDAVLLARFAEKAGTSGLLHIVRDHRRLVRVRRALAFFAPALEVIPLVTWDCAPYDRRSPSAAVSALRIDTLLKLGRPAARPRLVLTTAHAFLRRLPPQGMLETSAFSAVIGDDIEEALRHFLLRNGYSPADSINAPGDFIWDDDRIDVFVPGGAGKLRLDLLNGTLNAVRRSDEDEELERLDLPPMSEVVLNDLSMRQFQTGYQERFGKVEGHDPLFEAVAQGRRMTGMEHWLPLFYGSTETLCEYLPGCPVTLDEGAEVERDDYLDQIADAFKTRNAMGSIEEKAKLPVFWPLPPEQVFIDAAAWNACLEPRSVTEFRAAPPESEPATGAVDGGARPGPRFHGTDGAEALKAHLDSLRGAGTRVLFAVERDAMHRPMKRRLGDPDLRSAGTWAEAETADDSWAIATLPVEAGFEAPGFHVIARADIVKPDSGKRRKAAAEAAGDLQEVAAIALGDLVVHAEHGVALCEGLEAVDAAGAPHDCVRLIYQKGDRLFVPVENMDLLWRFGTPGETVQLDKLGGTAWPKRLERVREAMREAAGELISTAARREMAEVEPIVPPRASYRRFSARFPYTETDDQQSAIDDVLADLASGKLMDRLVVGDVGFGKTEVALRAAFAVASSGRQVAVVAPTTPLARQHTDEFRERFAGFGYEVAMLSRLTGTDDAKEARSRIADGKARIVIGTQALLSQSVTFKDLGLLVLDEEQRMGVKQKERLKEIADGVHVLTMTATPIPRTLQLALAGLRDLSLIGTAPVERQPVRTRVLTYDGEVVVQALRRERERGGQSFYVCPRLADLDLVAERLEALSPELRIIRAHGKMPGDDLDDAITAFTRGGGDVLLATNIIEAGLNIPNANTLIVHRADMFGLSQLHQLRGRVGRADSRAYALLTVEPGHELSDTARRRLDAMAALTGPGSGFNVASQDMDIRGSGNLLGEEQSGSLRAVGADLFQDMLRQAIEAIKAGREPEEPWTPRITLGIPVLIGDRYVQDLDERMALYRSIAAINTKDAAKAFASRLAERHGPVPSAVMTLLGLGELKRLCREAGVEQIDVGPRGALISFRHEPEGVEAFLKRQAKARLRDDGRLAVSLEEAAAGDRVEVARTILEGLLSGTEAPVPA</sequence>
<dbReference type="PROSITE" id="PS51192">
    <property type="entry name" value="HELICASE_ATP_BIND_1"/>
    <property type="match status" value="1"/>
</dbReference>
<dbReference type="InterPro" id="IPR014001">
    <property type="entry name" value="Helicase_ATP-bd"/>
</dbReference>
<dbReference type="EC" id="3.6.4.-" evidence="9"/>
<dbReference type="Gene3D" id="2.40.10.170">
    <property type="match status" value="1"/>
</dbReference>
<keyword evidence="6 9" id="KW-0067">ATP-binding</keyword>
<evidence type="ECO:0000256" key="3">
    <source>
        <dbReference type="ARBA" id="ARBA00022763"/>
    </source>
</evidence>
<reference evidence="13 14" key="1">
    <citation type="submission" date="2019-07" db="EMBL/GenBank/DDBJ databases">
        <title>Whole genome shotgun sequence of Skermanella aerolata NBRC 106429.</title>
        <authorList>
            <person name="Hosoyama A."/>
            <person name="Uohara A."/>
            <person name="Ohji S."/>
            <person name="Ichikawa N."/>
        </authorList>
    </citation>
    <scope>NUCLEOTIDE SEQUENCE [LARGE SCALE GENOMIC DNA]</scope>
    <source>
        <strain evidence="13 14">NBRC 106429</strain>
    </source>
</reference>
<evidence type="ECO:0000256" key="1">
    <source>
        <dbReference type="ARBA" id="ARBA00022490"/>
    </source>
</evidence>
<dbReference type="InterPro" id="IPR003711">
    <property type="entry name" value="CarD-like/TRCF_RID"/>
</dbReference>
<dbReference type="SMART" id="SM00490">
    <property type="entry name" value="HELICc"/>
    <property type="match status" value="1"/>
</dbReference>
<dbReference type="SMART" id="SM01058">
    <property type="entry name" value="CarD_TRCF"/>
    <property type="match status" value="1"/>
</dbReference>
<dbReference type="EMBL" id="BJYZ01000013">
    <property type="protein sequence ID" value="GEO38751.1"/>
    <property type="molecule type" value="Genomic_DNA"/>
</dbReference>
<comment type="function">
    <text evidence="9">Couples transcription and DNA repair by recognizing RNA polymerase (RNAP) stalled at DNA lesions. Mediates ATP-dependent release of RNAP and its truncated transcript from the DNA, and recruitment of nucleotide excision repair machinery to the damaged site.</text>
</comment>
<dbReference type="Pfam" id="PF00271">
    <property type="entry name" value="Helicase_C"/>
    <property type="match status" value="1"/>
</dbReference>
<protein>
    <recommendedName>
        <fullName evidence="9">Transcription-repair-coupling factor</fullName>
        <shortName evidence="9">TRCF</shortName>
        <ecNumber evidence="9">3.6.4.-</ecNumber>
    </recommendedName>
</protein>
<dbReference type="SMART" id="SM00487">
    <property type="entry name" value="DEXDc"/>
    <property type="match status" value="1"/>
</dbReference>
<dbReference type="Pfam" id="PF02559">
    <property type="entry name" value="CarD_TRCF_RID"/>
    <property type="match status" value="1"/>
</dbReference>
<dbReference type="AlphaFoldDB" id="A0A512DQJ6"/>
<dbReference type="GO" id="GO:0016787">
    <property type="term" value="F:hydrolase activity"/>
    <property type="evidence" value="ECO:0007669"/>
    <property type="project" value="UniProtKB-KW"/>
</dbReference>
<dbReference type="InterPro" id="IPR005118">
    <property type="entry name" value="TRCF_C"/>
</dbReference>
<dbReference type="Gene3D" id="3.40.50.300">
    <property type="entry name" value="P-loop containing nucleotide triphosphate hydrolases"/>
    <property type="match status" value="2"/>
</dbReference>
<comment type="subcellular location">
    <subcellularLocation>
        <location evidence="9">Cytoplasm</location>
    </subcellularLocation>
</comment>
<name>A0A512DQJ6_9PROT</name>
<proteinExistence type="inferred from homology"/>
<dbReference type="Proteomes" id="UP000321523">
    <property type="component" value="Unassembled WGS sequence"/>
</dbReference>
<comment type="similarity">
    <text evidence="9">In the C-terminal section; belongs to the helicase family. RecG subfamily.</text>
</comment>
<keyword evidence="4 9" id="KW-0378">Hydrolase</keyword>
<keyword evidence="14" id="KW-1185">Reference proteome</keyword>
<evidence type="ECO:0000256" key="10">
    <source>
        <dbReference type="SAM" id="MobiDB-lite"/>
    </source>
</evidence>
<keyword evidence="7 9" id="KW-0238">DNA-binding</keyword>
<evidence type="ECO:0000313" key="14">
    <source>
        <dbReference type="Proteomes" id="UP000321523"/>
    </source>
</evidence>
<dbReference type="PANTHER" id="PTHR47964">
    <property type="entry name" value="ATP-DEPENDENT DNA HELICASE HOMOLOG RECG, CHLOROPLASTIC"/>
    <property type="match status" value="1"/>
</dbReference>
<comment type="caution">
    <text evidence="13">The sequence shown here is derived from an EMBL/GenBank/DDBJ whole genome shotgun (WGS) entry which is preliminary data.</text>
</comment>
<dbReference type="InterPro" id="IPR004576">
    <property type="entry name" value="Mfd"/>
</dbReference>
<dbReference type="SUPFAM" id="SSF141259">
    <property type="entry name" value="CarD-like"/>
    <property type="match status" value="1"/>
</dbReference>
<keyword evidence="2 9" id="KW-0547">Nucleotide-binding</keyword>
<dbReference type="Gene3D" id="3.90.1150.50">
    <property type="entry name" value="Transcription-repair-coupling factor, D7 domain"/>
    <property type="match status" value="1"/>
</dbReference>
<evidence type="ECO:0000256" key="6">
    <source>
        <dbReference type="ARBA" id="ARBA00022840"/>
    </source>
</evidence>
<dbReference type="GO" id="GO:0003678">
    <property type="term" value="F:DNA helicase activity"/>
    <property type="evidence" value="ECO:0007669"/>
    <property type="project" value="TreeGrafter"/>
</dbReference>
<dbReference type="OrthoDB" id="7312064at2"/>
<dbReference type="SMART" id="SM00982">
    <property type="entry name" value="TRCF"/>
    <property type="match status" value="1"/>
</dbReference>
<evidence type="ECO:0000256" key="2">
    <source>
        <dbReference type="ARBA" id="ARBA00022741"/>
    </source>
</evidence>
<dbReference type="InterPro" id="IPR036101">
    <property type="entry name" value="CarD-like/TRCF_RID_sf"/>
</dbReference>
<dbReference type="Pfam" id="PF03461">
    <property type="entry name" value="TRCF"/>
    <property type="match status" value="1"/>
</dbReference>
<comment type="similarity">
    <text evidence="9">In the N-terminal section; belongs to the UvrB family.</text>
</comment>
<dbReference type="SUPFAM" id="SSF143517">
    <property type="entry name" value="TRCF domain-like"/>
    <property type="match status" value="1"/>
</dbReference>
<evidence type="ECO:0000259" key="12">
    <source>
        <dbReference type="PROSITE" id="PS51194"/>
    </source>
</evidence>
<dbReference type="InterPro" id="IPR047112">
    <property type="entry name" value="RecG/Mfd"/>
</dbReference>
<evidence type="ECO:0000256" key="7">
    <source>
        <dbReference type="ARBA" id="ARBA00023125"/>
    </source>
</evidence>
<dbReference type="PANTHER" id="PTHR47964:SF1">
    <property type="entry name" value="ATP-DEPENDENT DNA HELICASE HOMOLOG RECG, CHLOROPLASTIC"/>
    <property type="match status" value="1"/>
</dbReference>